<feature type="domain" description="Metallo-beta-lactamase" evidence="5">
    <location>
        <begin position="19"/>
        <end position="207"/>
    </location>
</feature>
<name>A0ABT4CS24_9CLOT</name>
<dbReference type="SUPFAM" id="SSF56281">
    <property type="entry name" value="Metallo-hydrolase/oxidoreductase"/>
    <property type="match status" value="1"/>
</dbReference>
<dbReference type="InterPro" id="IPR001279">
    <property type="entry name" value="Metallo-B-lactamas"/>
</dbReference>
<evidence type="ECO:0000256" key="1">
    <source>
        <dbReference type="ARBA" id="ARBA00001947"/>
    </source>
</evidence>
<protein>
    <submittedName>
        <fullName evidence="6">MBL fold metallo-hydrolase</fullName>
    </submittedName>
</protein>
<evidence type="ECO:0000313" key="6">
    <source>
        <dbReference type="EMBL" id="MCY6371218.1"/>
    </source>
</evidence>
<dbReference type="EMBL" id="JAPQES010000004">
    <property type="protein sequence ID" value="MCY6371218.1"/>
    <property type="molecule type" value="Genomic_DNA"/>
</dbReference>
<reference evidence="6" key="1">
    <citation type="submission" date="2022-12" db="EMBL/GenBank/DDBJ databases">
        <authorList>
            <person name="Wang J."/>
        </authorList>
    </citation>
    <scope>NUCLEOTIDE SEQUENCE</scope>
    <source>
        <strain evidence="6">HY-42-06</strain>
    </source>
</reference>
<dbReference type="RefSeq" id="WP_268050088.1">
    <property type="nucleotide sequence ID" value="NZ_JAPQES010000004.1"/>
</dbReference>
<evidence type="ECO:0000313" key="7">
    <source>
        <dbReference type="Proteomes" id="UP001079657"/>
    </source>
</evidence>
<evidence type="ECO:0000256" key="3">
    <source>
        <dbReference type="ARBA" id="ARBA00022801"/>
    </source>
</evidence>
<dbReference type="InterPro" id="IPR036866">
    <property type="entry name" value="RibonucZ/Hydroxyglut_hydro"/>
</dbReference>
<keyword evidence="2" id="KW-0479">Metal-binding</keyword>
<dbReference type="Pfam" id="PF00753">
    <property type="entry name" value="Lactamase_B"/>
    <property type="match status" value="1"/>
</dbReference>
<dbReference type="Gene3D" id="3.60.15.10">
    <property type="entry name" value="Ribonuclease Z/Hydroxyacylglutathione hydrolase-like"/>
    <property type="match status" value="1"/>
</dbReference>
<comment type="caution">
    <text evidence="6">The sequence shown here is derived from an EMBL/GenBank/DDBJ whole genome shotgun (WGS) entry which is preliminary data.</text>
</comment>
<dbReference type="SMART" id="SM00849">
    <property type="entry name" value="Lactamase_B"/>
    <property type="match status" value="1"/>
</dbReference>
<dbReference type="InterPro" id="IPR051453">
    <property type="entry name" value="MBL_Glyoxalase_II"/>
</dbReference>
<evidence type="ECO:0000259" key="5">
    <source>
        <dbReference type="SMART" id="SM00849"/>
    </source>
</evidence>
<keyword evidence="7" id="KW-1185">Reference proteome</keyword>
<evidence type="ECO:0000256" key="2">
    <source>
        <dbReference type="ARBA" id="ARBA00022723"/>
    </source>
</evidence>
<sequence length="312" mass="35668">MEIKKVSGNTFCIDTGMTYIPFYKINDKEIIMLDSGWAEGEREGIDELLEKNNFKVVGIVCSHAHIDHIGNNAYFKKKYNCIIAMSAYEALACSSTVNLKVCYSSQTLSDVTKHFGHMVCETDIMILDNQDSIYVCGIKFKVLHTPGHSPGHICIITPDDVAYIGDALISYEVIKGAKMPYAFILKEDLKSKKKLYDLKCSKYVVAHKGMYDDITNLITDNIDFYKNRAAAIYDLIDGAMTMEDIMKVVIKNWNINVKSIYKYAIIEKMLRSYVEYLNETGMVELIMEDGFLKYTKECLKLSKSMNRYNFEE</sequence>
<dbReference type="PANTHER" id="PTHR46233">
    <property type="entry name" value="HYDROXYACYLGLUTATHIONE HYDROLASE GLOC"/>
    <property type="match status" value="1"/>
</dbReference>
<evidence type="ECO:0000256" key="4">
    <source>
        <dbReference type="ARBA" id="ARBA00022833"/>
    </source>
</evidence>
<organism evidence="6 7">
    <name type="scientific">Clostridium ganghwense</name>
    <dbReference type="NCBI Taxonomy" id="312089"/>
    <lineage>
        <taxon>Bacteria</taxon>
        <taxon>Bacillati</taxon>
        <taxon>Bacillota</taxon>
        <taxon>Clostridia</taxon>
        <taxon>Eubacteriales</taxon>
        <taxon>Clostridiaceae</taxon>
        <taxon>Clostridium</taxon>
    </lineage>
</organism>
<accession>A0ABT4CS24</accession>
<dbReference type="PANTHER" id="PTHR46233:SF3">
    <property type="entry name" value="HYDROXYACYLGLUTATHIONE HYDROLASE GLOC"/>
    <property type="match status" value="1"/>
</dbReference>
<keyword evidence="3" id="KW-0378">Hydrolase</keyword>
<keyword evidence="4" id="KW-0862">Zinc</keyword>
<proteinExistence type="predicted"/>
<dbReference type="Proteomes" id="UP001079657">
    <property type="component" value="Unassembled WGS sequence"/>
</dbReference>
<gene>
    <name evidence="6" type="ORF">OXH55_11280</name>
</gene>
<comment type="cofactor">
    <cofactor evidence="1">
        <name>Zn(2+)</name>
        <dbReference type="ChEBI" id="CHEBI:29105"/>
    </cofactor>
</comment>